<dbReference type="Proteomes" id="UP001161247">
    <property type="component" value="Chromosome 7"/>
</dbReference>
<keyword evidence="1" id="KW-0472">Membrane</keyword>
<accession>A0AAV1E169</accession>
<evidence type="ECO:0000313" key="2">
    <source>
        <dbReference type="EMBL" id="CAI9113963.1"/>
    </source>
</evidence>
<feature type="transmembrane region" description="Helical" evidence="1">
    <location>
        <begin position="109"/>
        <end position="129"/>
    </location>
</feature>
<proteinExistence type="predicted"/>
<dbReference type="AlphaFoldDB" id="A0AAV1E169"/>
<organism evidence="2 3">
    <name type="scientific">Oldenlandia corymbosa var. corymbosa</name>
    <dbReference type="NCBI Taxonomy" id="529605"/>
    <lineage>
        <taxon>Eukaryota</taxon>
        <taxon>Viridiplantae</taxon>
        <taxon>Streptophyta</taxon>
        <taxon>Embryophyta</taxon>
        <taxon>Tracheophyta</taxon>
        <taxon>Spermatophyta</taxon>
        <taxon>Magnoliopsida</taxon>
        <taxon>eudicotyledons</taxon>
        <taxon>Gunneridae</taxon>
        <taxon>Pentapetalae</taxon>
        <taxon>asterids</taxon>
        <taxon>lamiids</taxon>
        <taxon>Gentianales</taxon>
        <taxon>Rubiaceae</taxon>
        <taxon>Rubioideae</taxon>
        <taxon>Spermacoceae</taxon>
        <taxon>Hedyotis-Oldenlandia complex</taxon>
        <taxon>Oldenlandia</taxon>
    </lineage>
</organism>
<evidence type="ECO:0000313" key="3">
    <source>
        <dbReference type="Proteomes" id="UP001161247"/>
    </source>
</evidence>
<reference evidence="2" key="1">
    <citation type="submission" date="2023-03" db="EMBL/GenBank/DDBJ databases">
        <authorList>
            <person name="Julca I."/>
        </authorList>
    </citation>
    <scope>NUCLEOTIDE SEQUENCE</scope>
</reference>
<keyword evidence="3" id="KW-1185">Reference proteome</keyword>
<sequence>MDMAVAASSAAQLVVKIRFPESELRLKRHRNNPAALPTLCLKKRACLIRAAKPGREEEQTSNENGPDNSAFLSQEDLSYLTKLGAGSVAGAAAIKYGSVVFPEITRPNIVEALSIISFPVVVAVLLLFWQSRSE</sequence>
<evidence type="ECO:0000256" key="1">
    <source>
        <dbReference type="SAM" id="Phobius"/>
    </source>
</evidence>
<protein>
    <submittedName>
        <fullName evidence="2">OLC1v1037525C1</fullName>
    </submittedName>
</protein>
<name>A0AAV1E169_OLDCO</name>
<keyword evidence="1" id="KW-0812">Transmembrane</keyword>
<dbReference type="EMBL" id="OX459124">
    <property type="protein sequence ID" value="CAI9113963.1"/>
    <property type="molecule type" value="Genomic_DNA"/>
</dbReference>
<keyword evidence="1" id="KW-1133">Transmembrane helix</keyword>
<dbReference type="PANTHER" id="PTHR37224">
    <property type="entry name" value="OS02G0804400 PROTEIN"/>
    <property type="match status" value="1"/>
</dbReference>
<gene>
    <name evidence="2" type="ORF">OLC1_LOCUS20854</name>
</gene>